<dbReference type="InterPro" id="IPR042532">
    <property type="entry name" value="EXOC3/Sec6_C"/>
</dbReference>
<organism evidence="2 3">
    <name type="scientific">Myotis lucifugus</name>
    <name type="common">Little brown bat</name>
    <dbReference type="NCBI Taxonomy" id="59463"/>
    <lineage>
        <taxon>Eukaryota</taxon>
        <taxon>Metazoa</taxon>
        <taxon>Chordata</taxon>
        <taxon>Craniata</taxon>
        <taxon>Vertebrata</taxon>
        <taxon>Euteleostomi</taxon>
        <taxon>Mammalia</taxon>
        <taxon>Eutheria</taxon>
        <taxon>Laurasiatheria</taxon>
        <taxon>Chiroptera</taxon>
        <taxon>Yangochiroptera</taxon>
        <taxon>Vespertilionidae</taxon>
        <taxon>Myotis</taxon>
    </lineage>
</organism>
<dbReference type="eggNOG" id="KOG2286">
    <property type="taxonomic scope" value="Eukaryota"/>
</dbReference>
<evidence type="ECO:0000256" key="1">
    <source>
        <dbReference type="ARBA" id="ARBA00009447"/>
    </source>
</evidence>
<comment type="similarity">
    <text evidence="1">Belongs to the SEC6 family.</text>
</comment>
<dbReference type="GO" id="GO:0000145">
    <property type="term" value="C:exocyst"/>
    <property type="evidence" value="ECO:0007669"/>
    <property type="project" value="InterPro"/>
</dbReference>
<dbReference type="Pfam" id="PF06046">
    <property type="entry name" value="Sec6"/>
    <property type="match status" value="1"/>
</dbReference>
<proteinExistence type="inferred from homology"/>
<name>G1QG73_MYOLU</name>
<sequence>LNRDSAFFLTMKETDQEAVAIVVQRVARMCQHLKHLQKVEQSHRREARLKAPVQLYGVYMGLNKPHNALNDVKDVHDINKDWSQSINTIESLKHVKDALCCTAQPSCKTVETLKNMSVPRLEEIQDLIKQGALLQVHQKLVDLECSRDGLTYKQNCMGSGNMHNLTLIHGLQKHKGLSDELAKQLWVVLQKLLVTIPHDSTLLVYLGSLKGGGERGIDRSIPDQKEKTSFVPSSRSKNWKEKMFAILDRILTRIEDTQADTMESDKMWFVCHLEIISKNILDAKNLMVKCFSPYYEVFRNYLNMYHKALSTQIQELELEDLKANEILSLFWVLNTYPSTEMEGNVELGLEVDMNALEILLSPNMVSELLHMYMSTLTSNIIAWLWKALETDRKDQVEETEPGADQSEYHHSTVTILQMFEQILQVAAQMCEDLKTRVLVCVFKKYKDEVQLYKEEHLRNWQDIKQLPESSPFKKAVIKNEMQEGVSLSNHTWMVFDTIAKEGCSSLLEELLDLKQHLNEQKPKKWLLGSNAIDIICVTMEEYFNDFAKIKIPYKKRMMVVVVEYPRVLMQKHISFFVLKEQTDGAERIKKAEHLFQKLASGFGKDTDWYGDKIITISEVIKLDPFVPYLEDLTLVSKSPDIRDDHVSMLLAMPGNASWNTKQTIIELDQGPKQANPNDVPISKEIVLNLNMAKILK</sequence>
<accession>G1QG73</accession>
<evidence type="ECO:0008006" key="4">
    <source>
        <dbReference type="Google" id="ProtNLM"/>
    </source>
</evidence>
<dbReference type="Ensembl" id="ENSMLUT00000025758.1">
    <property type="protein sequence ID" value="ENSMLUP00000022706.1"/>
    <property type="gene ID" value="ENSMLUG00000025710.1"/>
</dbReference>
<dbReference type="PANTHER" id="PTHR21292:SF13">
    <property type="entry name" value="EXOCYST COMPLEX COMPONENT 3"/>
    <property type="match status" value="1"/>
</dbReference>
<dbReference type="STRING" id="59463.ENSMLUP00000022706"/>
<dbReference type="OMA" id="WGVELAC"/>
<keyword evidence="3" id="KW-1185">Reference proteome</keyword>
<evidence type="ECO:0000313" key="2">
    <source>
        <dbReference type="Ensembl" id="ENSMLUP00000022706.1"/>
    </source>
</evidence>
<dbReference type="GeneTree" id="ENSGT01030000234613"/>
<evidence type="ECO:0000313" key="3">
    <source>
        <dbReference type="Proteomes" id="UP000001074"/>
    </source>
</evidence>
<dbReference type="GO" id="GO:0051601">
    <property type="term" value="P:exocyst localization"/>
    <property type="evidence" value="ECO:0007669"/>
    <property type="project" value="TreeGrafter"/>
</dbReference>
<reference evidence="2" key="2">
    <citation type="submission" date="2025-08" db="UniProtKB">
        <authorList>
            <consortium name="Ensembl"/>
        </authorList>
    </citation>
    <scope>IDENTIFICATION</scope>
</reference>
<reference evidence="2" key="3">
    <citation type="submission" date="2025-09" db="UniProtKB">
        <authorList>
            <consortium name="Ensembl"/>
        </authorList>
    </citation>
    <scope>IDENTIFICATION</scope>
</reference>
<dbReference type="GO" id="GO:0006887">
    <property type="term" value="P:exocytosis"/>
    <property type="evidence" value="ECO:0007669"/>
    <property type="project" value="InterPro"/>
</dbReference>
<dbReference type="InParanoid" id="G1QG73"/>
<dbReference type="Gene3D" id="1.10.357.50">
    <property type="match status" value="1"/>
</dbReference>
<dbReference type="Gene3D" id="1.10.357.70">
    <property type="entry name" value="Exocyst complex component Sec6, C-terminal domain"/>
    <property type="match status" value="1"/>
</dbReference>
<dbReference type="GO" id="GO:0000149">
    <property type="term" value="F:SNARE binding"/>
    <property type="evidence" value="ECO:0007669"/>
    <property type="project" value="TreeGrafter"/>
</dbReference>
<protein>
    <recommendedName>
        <fullName evidence="4">Exocyst complex component Sec6</fullName>
    </recommendedName>
</protein>
<dbReference type="HOGENOM" id="CLU_016260_1_0_1"/>
<dbReference type="EMBL" id="AAPE02012444">
    <property type="status" value="NOT_ANNOTATED_CDS"/>
    <property type="molecule type" value="Genomic_DNA"/>
</dbReference>
<dbReference type="InterPro" id="IPR010326">
    <property type="entry name" value="EXOC3/Sec6"/>
</dbReference>
<dbReference type="AlphaFoldDB" id="G1QG73"/>
<reference evidence="2 3" key="1">
    <citation type="journal article" date="2011" name="Nature">
        <title>A high-resolution map of human evolutionary constraint using 29 mammals.</title>
        <authorList>
            <person name="Lindblad-Toh K."/>
            <person name="Garber M."/>
            <person name="Zuk O."/>
            <person name="Lin M.F."/>
            <person name="Parker B.J."/>
            <person name="Washietl S."/>
            <person name="Kheradpour P."/>
            <person name="Ernst J."/>
            <person name="Jordan G."/>
            <person name="Mauceli E."/>
            <person name="Ward L.D."/>
            <person name="Lowe C.B."/>
            <person name="Holloway A.K."/>
            <person name="Clamp M."/>
            <person name="Gnerre S."/>
            <person name="Alfoldi J."/>
            <person name="Beal K."/>
            <person name="Chang J."/>
            <person name="Clawson H."/>
            <person name="Cuff J."/>
            <person name="Di Palma F."/>
            <person name="Fitzgerald S."/>
            <person name="Flicek P."/>
            <person name="Guttman M."/>
            <person name="Hubisz M.J."/>
            <person name="Jaffe D.B."/>
            <person name="Jungreis I."/>
            <person name="Kent W.J."/>
            <person name="Kostka D."/>
            <person name="Lara M."/>
            <person name="Martins A.L."/>
            <person name="Massingham T."/>
            <person name="Moltke I."/>
            <person name="Raney B.J."/>
            <person name="Rasmussen M.D."/>
            <person name="Robinson J."/>
            <person name="Stark A."/>
            <person name="Vilella A.J."/>
            <person name="Wen J."/>
            <person name="Xie X."/>
            <person name="Zody M.C."/>
            <person name="Baldwin J."/>
            <person name="Bloom T."/>
            <person name="Chin C.W."/>
            <person name="Heiman D."/>
            <person name="Nicol R."/>
            <person name="Nusbaum C."/>
            <person name="Young S."/>
            <person name="Wilkinson J."/>
            <person name="Worley K.C."/>
            <person name="Kovar C.L."/>
            <person name="Muzny D.M."/>
            <person name="Gibbs R.A."/>
            <person name="Cree A."/>
            <person name="Dihn H.H."/>
            <person name="Fowler G."/>
            <person name="Jhangiani S."/>
            <person name="Joshi V."/>
            <person name="Lee S."/>
            <person name="Lewis L.R."/>
            <person name="Nazareth L.V."/>
            <person name="Okwuonu G."/>
            <person name="Santibanez J."/>
            <person name="Warren W.C."/>
            <person name="Mardis E.R."/>
            <person name="Weinstock G.M."/>
            <person name="Wilson R.K."/>
            <person name="Delehaunty K."/>
            <person name="Dooling D."/>
            <person name="Fronik C."/>
            <person name="Fulton L."/>
            <person name="Fulton B."/>
            <person name="Graves T."/>
            <person name="Minx P."/>
            <person name="Sodergren E."/>
            <person name="Birney E."/>
            <person name="Margulies E.H."/>
            <person name="Herrero J."/>
            <person name="Green E.D."/>
            <person name="Haussler D."/>
            <person name="Siepel A."/>
            <person name="Goldman N."/>
            <person name="Pollard K.S."/>
            <person name="Pedersen J.S."/>
            <person name="Lander E.S."/>
            <person name="Kellis M."/>
        </authorList>
    </citation>
    <scope>NUCLEOTIDE SEQUENCE [LARGE SCALE GENOMIC DNA]</scope>
</reference>
<dbReference type="Proteomes" id="UP000001074">
    <property type="component" value="Unassembled WGS sequence"/>
</dbReference>
<dbReference type="PANTHER" id="PTHR21292">
    <property type="entry name" value="EXOCYST COMPLEX COMPONENT SEC6-RELATED"/>
    <property type="match status" value="1"/>
</dbReference>